<dbReference type="Gene3D" id="1.10.245.10">
    <property type="entry name" value="SWIB/MDM2 domain"/>
    <property type="match status" value="1"/>
</dbReference>
<dbReference type="InterPro" id="IPR036885">
    <property type="entry name" value="SWIB_MDM2_dom_sf"/>
</dbReference>
<name>A0A7J7CR91_TRIWF</name>
<dbReference type="Pfam" id="PF02201">
    <property type="entry name" value="SWIB"/>
    <property type="match status" value="1"/>
</dbReference>
<gene>
    <name evidence="2" type="ORF">HS088_TW14G00709</name>
</gene>
<protein>
    <submittedName>
        <fullName evidence="2">2-dehydro-3-deoxyphosphooctonate aldolase putative isoform 1</fullName>
    </submittedName>
</protein>
<evidence type="ECO:0000313" key="3">
    <source>
        <dbReference type="Proteomes" id="UP000593562"/>
    </source>
</evidence>
<feature type="domain" description="DM2" evidence="1">
    <location>
        <begin position="27"/>
        <end position="90"/>
    </location>
</feature>
<sequence length="95" mass="10463">MGVGKRAMVAAIKARDASSLSSSNIGKYLCISTPPRADLGQLISKFLKMHNTKSPGKKEIKLCEEKVRALLRGKERVGLPEITKVLSQHFVSTRR</sequence>
<dbReference type="InParanoid" id="A0A7J7CR91"/>
<evidence type="ECO:0000313" key="2">
    <source>
        <dbReference type="EMBL" id="KAF5736564.1"/>
    </source>
</evidence>
<comment type="caution">
    <text evidence="2">The sequence shown here is derived from an EMBL/GenBank/DDBJ whole genome shotgun (WGS) entry which is preliminary data.</text>
</comment>
<organism evidence="2 3">
    <name type="scientific">Tripterygium wilfordii</name>
    <name type="common">Thunder God vine</name>
    <dbReference type="NCBI Taxonomy" id="458696"/>
    <lineage>
        <taxon>Eukaryota</taxon>
        <taxon>Viridiplantae</taxon>
        <taxon>Streptophyta</taxon>
        <taxon>Embryophyta</taxon>
        <taxon>Tracheophyta</taxon>
        <taxon>Spermatophyta</taxon>
        <taxon>Magnoliopsida</taxon>
        <taxon>eudicotyledons</taxon>
        <taxon>Gunneridae</taxon>
        <taxon>Pentapetalae</taxon>
        <taxon>rosids</taxon>
        <taxon>fabids</taxon>
        <taxon>Celastrales</taxon>
        <taxon>Celastraceae</taxon>
        <taxon>Tripterygium</taxon>
    </lineage>
</organism>
<accession>A0A7J7CR91</accession>
<dbReference type="SUPFAM" id="SSF47592">
    <property type="entry name" value="SWIB/MDM2 domain"/>
    <property type="match status" value="1"/>
</dbReference>
<dbReference type="InterPro" id="IPR003121">
    <property type="entry name" value="SWIB_MDM2_domain"/>
</dbReference>
<dbReference type="AlphaFoldDB" id="A0A7J7CR91"/>
<dbReference type="EMBL" id="JAAARO010000014">
    <property type="protein sequence ID" value="KAF5736564.1"/>
    <property type="molecule type" value="Genomic_DNA"/>
</dbReference>
<proteinExistence type="predicted"/>
<reference evidence="2 3" key="1">
    <citation type="journal article" date="2020" name="Nat. Commun.">
        <title>Genome of Tripterygium wilfordii and identification of cytochrome P450 involved in triptolide biosynthesis.</title>
        <authorList>
            <person name="Tu L."/>
            <person name="Su P."/>
            <person name="Zhang Z."/>
            <person name="Gao L."/>
            <person name="Wang J."/>
            <person name="Hu T."/>
            <person name="Zhou J."/>
            <person name="Zhang Y."/>
            <person name="Zhao Y."/>
            <person name="Liu Y."/>
            <person name="Song Y."/>
            <person name="Tong Y."/>
            <person name="Lu Y."/>
            <person name="Yang J."/>
            <person name="Xu C."/>
            <person name="Jia M."/>
            <person name="Peters R.J."/>
            <person name="Huang L."/>
            <person name="Gao W."/>
        </authorList>
    </citation>
    <scope>NUCLEOTIDE SEQUENCE [LARGE SCALE GENOMIC DNA]</scope>
    <source>
        <strain evidence="3">cv. XIE 37</strain>
        <tissue evidence="2">Leaf</tissue>
    </source>
</reference>
<evidence type="ECO:0000259" key="1">
    <source>
        <dbReference type="Pfam" id="PF02201"/>
    </source>
</evidence>
<keyword evidence="3" id="KW-1185">Reference proteome</keyword>
<dbReference type="Proteomes" id="UP000593562">
    <property type="component" value="Unassembled WGS sequence"/>
</dbReference>